<evidence type="ECO:0000256" key="1">
    <source>
        <dbReference type="ARBA" id="ARBA00001966"/>
    </source>
</evidence>
<comment type="cofactor">
    <cofactor evidence="1">
        <name>[4Fe-4S] cluster</name>
        <dbReference type="ChEBI" id="CHEBI:49883"/>
    </cofactor>
</comment>
<dbReference type="InterPro" id="IPR058240">
    <property type="entry name" value="rSAM_sf"/>
</dbReference>
<keyword evidence="4" id="KW-0408">Iron</keyword>
<proteinExistence type="predicted"/>
<name>A0ABT6SIF6_9ACTN</name>
<keyword evidence="8" id="KW-1185">Reference proteome</keyword>
<evidence type="ECO:0000313" key="8">
    <source>
        <dbReference type="Proteomes" id="UP001223978"/>
    </source>
</evidence>
<dbReference type="InterPro" id="IPR006158">
    <property type="entry name" value="Cobalamin-bd"/>
</dbReference>
<keyword evidence="3" id="KW-0479">Metal-binding</keyword>
<keyword evidence="2" id="KW-0949">S-adenosyl-L-methionine</keyword>
<dbReference type="SFLD" id="SFLDG01082">
    <property type="entry name" value="B12-binding_domain_containing"/>
    <property type="match status" value="1"/>
</dbReference>
<evidence type="ECO:0000256" key="5">
    <source>
        <dbReference type="ARBA" id="ARBA00023014"/>
    </source>
</evidence>
<dbReference type="PANTHER" id="PTHR43409:SF7">
    <property type="entry name" value="BLL1977 PROTEIN"/>
    <property type="match status" value="1"/>
</dbReference>
<organism evidence="7 8">
    <name type="scientific">Streptomyces cavernicola</name>
    <dbReference type="NCBI Taxonomy" id="3043613"/>
    <lineage>
        <taxon>Bacteria</taxon>
        <taxon>Bacillati</taxon>
        <taxon>Actinomycetota</taxon>
        <taxon>Actinomycetes</taxon>
        <taxon>Kitasatosporales</taxon>
        <taxon>Streptomycetaceae</taxon>
        <taxon>Streptomyces</taxon>
    </lineage>
</organism>
<dbReference type="SFLD" id="SFLDF00430">
    <property type="entry name" value="OxsB-like"/>
    <property type="match status" value="1"/>
</dbReference>
<keyword evidence="5" id="KW-0411">Iron-sulfur</keyword>
<dbReference type="Proteomes" id="UP001223978">
    <property type="component" value="Unassembled WGS sequence"/>
</dbReference>
<dbReference type="SFLD" id="SFLDS00029">
    <property type="entry name" value="Radical_SAM"/>
    <property type="match status" value="1"/>
</dbReference>
<reference evidence="7 8" key="1">
    <citation type="submission" date="2023-05" db="EMBL/GenBank/DDBJ databases">
        <title>Draft genome sequence of Streptomyces sp. B-S-A6 isolated from a cave soil in Thailand.</title>
        <authorList>
            <person name="Chamroensaksri N."/>
            <person name="Muangham S."/>
        </authorList>
    </citation>
    <scope>NUCLEOTIDE SEQUENCE [LARGE SCALE GENOMIC DNA]</scope>
    <source>
        <strain evidence="7 8">B-S-A6</strain>
    </source>
</reference>
<evidence type="ECO:0000259" key="6">
    <source>
        <dbReference type="PROSITE" id="PS51332"/>
    </source>
</evidence>
<evidence type="ECO:0000256" key="3">
    <source>
        <dbReference type="ARBA" id="ARBA00022723"/>
    </source>
</evidence>
<dbReference type="SUPFAM" id="SSF102114">
    <property type="entry name" value="Radical SAM enzymes"/>
    <property type="match status" value="1"/>
</dbReference>
<protein>
    <submittedName>
        <fullName evidence="7">Radical SAM protein</fullName>
    </submittedName>
</protein>
<dbReference type="PROSITE" id="PS51332">
    <property type="entry name" value="B12_BINDING"/>
    <property type="match status" value="1"/>
</dbReference>
<accession>A0ABT6SIF6</accession>
<sequence length="719" mass="79589">MTDERPITLQALRLAEALRLVSPSLYATSAAISALEPLLIAPNAVKEWLAEHCAPYAVRIRVTGTLDRRLVFVERPDGRWVVADLSGQPHNSRAWPGWAAVNIVFKSPDQWLSLADLAPEAVYRLSRPRVLLAALYHREHFPLPRFPLGISDVARAARLSLMGEVTLTDMQLGTTLPDLAKQVTDNTPDILGISATFGQHDLMTELLDSAYALAEPPLVIAGGSLTARNEALLLEQYPDLLIARGAGEPTIQDLLGYWHGDIARDQVHSIGYNGAARGDGALAIGRRRTAKPVSRAQSDFLPELDLLPATFEHHGVAQLEASRGCTNFCSFCPRSHKGQWSGGTPGEFGWMLDHIGAVFDRYPGISRTLYLVDEEFIGRGPDAVARAVRVADVLHGAGFKWETSCRIDQVTHPDRDFAWHTERAAMWRSLVNKGLRRCLFGVESGVDTVLDRFNKETGGEQNALAIRTLSALGVPTRFTYITFDHLMTFEELRATYAYQGRTDLLIQPLPDVPVEEIVNGVRDPEWVAAHGTGRAFHTGISYMLVSMECLIGAAYTKRVQRAGLAGEVRPSMGRQDAEFADWRIGVCSQWAQLWVDRNFAFDYTLKSLEKILDGEPRHQVRRARVVLKDAAYTVLGGLLAAAEQEPPTPLPGRGHVLEERIRTLLDREMEGLRERMAKTVFDVARVLPAEHAATLGPEHGRWARADQWRLINAADPCGT</sequence>
<dbReference type="InterPro" id="IPR034532">
    <property type="entry name" value="OxsB-like"/>
</dbReference>
<comment type="caution">
    <text evidence="7">The sequence shown here is derived from an EMBL/GenBank/DDBJ whole genome shotgun (WGS) entry which is preliminary data.</text>
</comment>
<dbReference type="PANTHER" id="PTHR43409">
    <property type="entry name" value="ANAEROBIC MAGNESIUM-PROTOPORPHYRIN IX MONOMETHYL ESTER CYCLASE-RELATED"/>
    <property type="match status" value="1"/>
</dbReference>
<feature type="domain" description="B12-binding" evidence="6">
    <location>
        <begin position="127"/>
        <end position="265"/>
    </location>
</feature>
<dbReference type="InterPro" id="IPR051198">
    <property type="entry name" value="BchE-like"/>
</dbReference>
<dbReference type="EMBL" id="JASCIQ010000035">
    <property type="protein sequence ID" value="MDI3407659.1"/>
    <property type="molecule type" value="Genomic_DNA"/>
</dbReference>
<gene>
    <name evidence="7" type="ORF">QIS96_28075</name>
</gene>
<evidence type="ECO:0000256" key="4">
    <source>
        <dbReference type="ARBA" id="ARBA00023004"/>
    </source>
</evidence>
<evidence type="ECO:0000256" key="2">
    <source>
        <dbReference type="ARBA" id="ARBA00022691"/>
    </source>
</evidence>
<dbReference type="RefSeq" id="WP_282545572.1">
    <property type="nucleotide sequence ID" value="NZ_JASCIQ010000035.1"/>
</dbReference>
<evidence type="ECO:0000313" key="7">
    <source>
        <dbReference type="EMBL" id="MDI3407659.1"/>
    </source>
</evidence>
<dbReference type="InterPro" id="IPR007197">
    <property type="entry name" value="rSAM"/>
</dbReference>